<dbReference type="PROSITE" id="PS50843">
    <property type="entry name" value="EXPANSIN_CBD"/>
    <property type="match status" value="1"/>
</dbReference>
<dbReference type="PANTHER" id="PTHR31692:SF129">
    <property type="entry name" value="EXPANSIN-LIKE PROTEIN B1"/>
    <property type="match status" value="1"/>
</dbReference>
<sequence>MAHTLKCAFSHILILVDISEGGACGYGKAVGQPPSSSMISAGSPLIYQSGKGCDFINIIWKLFISIRNIVINGDGDLKKVELMEAFGYTWVTMQQSWGAVWKYNKQSLLRAPFSIRLTTIEFGKIFVAKNVIPAGWKPG</sequence>
<keyword evidence="4" id="KW-1185">Reference proteome</keyword>
<evidence type="ECO:0000313" key="4">
    <source>
        <dbReference type="Proteomes" id="UP000087171"/>
    </source>
</evidence>
<dbReference type="SUPFAM" id="SSF49590">
    <property type="entry name" value="PHL pollen allergen"/>
    <property type="match status" value="1"/>
</dbReference>
<evidence type="ECO:0000313" key="5">
    <source>
        <dbReference type="RefSeq" id="XP_012567554.1"/>
    </source>
</evidence>
<feature type="domain" description="Expansin-like EG45" evidence="2">
    <location>
        <begin position="21"/>
        <end position="53"/>
    </location>
</feature>
<protein>
    <submittedName>
        <fullName evidence="5">Expansin-B11-like</fullName>
    </submittedName>
</protein>
<reference evidence="5" key="1">
    <citation type="submission" date="2025-08" db="UniProtKB">
        <authorList>
            <consortium name="RefSeq"/>
        </authorList>
    </citation>
    <scope>IDENTIFICATION</scope>
    <source>
        <tissue evidence="5">Etiolated seedlings</tissue>
    </source>
</reference>
<dbReference type="InterPro" id="IPR036908">
    <property type="entry name" value="RlpA-like_sf"/>
</dbReference>
<feature type="chain" id="PRO_5010189699" evidence="1">
    <location>
        <begin position="22"/>
        <end position="139"/>
    </location>
</feature>
<feature type="domain" description="Expansin-like CBD" evidence="3">
    <location>
        <begin position="62"/>
        <end position="139"/>
    </location>
</feature>
<accession>A0A1S3DWL2</accession>
<dbReference type="InterPro" id="IPR007112">
    <property type="entry name" value="Expansin/allergen_DPBB_dom"/>
</dbReference>
<dbReference type="KEGG" id="cam:101503844"/>
<dbReference type="GO" id="GO:0009653">
    <property type="term" value="P:anatomical structure morphogenesis"/>
    <property type="evidence" value="ECO:0007669"/>
    <property type="project" value="UniProtKB-ARBA"/>
</dbReference>
<proteinExistence type="predicted"/>
<evidence type="ECO:0000256" key="1">
    <source>
        <dbReference type="SAM" id="SignalP"/>
    </source>
</evidence>
<feature type="signal peptide" evidence="1">
    <location>
        <begin position="1"/>
        <end position="21"/>
    </location>
</feature>
<name>A0A1S3DWL2_CICAR</name>
<gene>
    <name evidence="5" type="primary">LOC101503844</name>
</gene>
<dbReference type="GeneID" id="101503844"/>
<dbReference type="RefSeq" id="XP_012567554.1">
    <property type="nucleotide sequence ID" value="XM_012712100.1"/>
</dbReference>
<dbReference type="Proteomes" id="UP000087171">
    <property type="component" value="Unplaced"/>
</dbReference>
<dbReference type="Gene3D" id="2.60.40.760">
    <property type="entry name" value="Expansin, cellulose-binding-like domain"/>
    <property type="match status" value="1"/>
</dbReference>
<dbReference type="InterPro" id="IPR007117">
    <property type="entry name" value="Expansin_CBD"/>
</dbReference>
<dbReference type="SUPFAM" id="SSF50685">
    <property type="entry name" value="Barwin-like endoglucanases"/>
    <property type="match status" value="1"/>
</dbReference>
<dbReference type="Pfam" id="PF01357">
    <property type="entry name" value="Expansin_C"/>
    <property type="match status" value="1"/>
</dbReference>
<evidence type="ECO:0000259" key="3">
    <source>
        <dbReference type="PROSITE" id="PS50843"/>
    </source>
</evidence>
<organism evidence="4 5">
    <name type="scientific">Cicer arietinum</name>
    <name type="common">Chickpea</name>
    <name type="synonym">Garbanzo</name>
    <dbReference type="NCBI Taxonomy" id="3827"/>
    <lineage>
        <taxon>Eukaryota</taxon>
        <taxon>Viridiplantae</taxon>
        <taxon>Streptophyta</taxon>
        <taxon>Embryophyta</taxon>
        <taxon>Tracheophyta</taxon>
        <taxon>Spermatophyta</taxon>
        <taxon>Magnoliopsida</taxon>
        <taxon>eudicotyledons</taxon>
        <taxon>Gunneridae</taxon>
        <taxon>Pentapetalae</taxon>
        <taxon>rosids</taxon>
        <taxon>fabids</taxon>
        <taxon>Fabales</taxon>
        <taxon>Fabaceae</taxon>
        <taxon>Papilionoideae</taxon>
        <taxon>50 kb inversion clade</taxon>
        <taxon>NPAAA clade</taxon>
        <taxon>Hologalegina</taxon>
        <taxon>IRL clade</taxon>
        <taxon>Cicereae</taxon>
        <taxon>Cicer</taxon>
    </lineage>
</organism>
<dbReference type="PROSITE" id="PS50842">
    <property type="entry name" value="EXPANSIN_EG45"/>
    <property type="match status" value="1"/>
</dbReference>
<keyword evidence="1" id="KW-0732">Signal</keyword>
<dbReference type="OrthoDB" id="406505at2759"/>
<dbReference type="AlphaFoldDB" id="A0A1S3DWL2"/>
<dbReference type="InterPro" id="IPR036749">
    <property type="entry name" value="Expansin_CBD_sf"/>
</dbReference>
<evidence type="ECO:0000259" key="2">
    <source>
        <dbReference type="PROSITE" id="PS50842"/>
    </source>
</evidence>
<dbReference type="PANTHER" id="PTHR31692">
    <property type="entry name" value="EXPANSIN-B3"/>
    <property type="match status" value="1"/>
</dbReference>
<dbReference type="STRING" id="3827.A0A1S3DWL2"/>
<dbReference type="Gene3D" id="2.40.40.10">
    <property type="entry name" value="RlpA-like domain"/>
    <property type="match status" value="1"/>
</dbReference>